<dbReference type="RefSeq" id="WP_263507707.1">
    <property type="nucleotide sequence ID" value="NZ_CP106982.1"/>
</dbReference>
<proteinExistence type="predicted"/>
<organism evidence="2 3">
    <name type="scientific">Rhodococcus aetherivorans</name>
    <dbReference type="NCBI Taxonomy" id="191292"/>
    <lineage>
        <taxon>Bacteria</taxon>
        <taxon>Bacillati</taxon>
        <taxon>Actinomycetota</taxon>
        <taxon>Actinomycetes</taxon>
        <taxon>Mycobacteriales</taxon>
        <taxon>Nocardiaceae</taxon>
        <taxon>Rhodococcus</taxon>
    </lineage>
</organism>
<dbReference type="AlphaFoldDB" id="A0AA46NUB5"/>
<dbReference type="Proteomes" id="UP001163947">
    <property type="component" value="Chromosome"/>
</dbReference>
<feature type="region of interest" description="Disordered" evidence="1">
    <location>
        <begin position="143"/>
        <end position="172"/>
    </location>
</feature>
<reference evidence="2" key="1">
    <citation type="submission" date="2022-09" db="EMBL/GenBank/DDBJ databases">
        <title>The genome sequence of Rhodococcus aetherivorans N1.</title>
        <authorList>
            <person name="Jiang W."/>
        </authorList>
    </citation>
    <scope>NUCLEOTIDE SEQUENCE</scope>
    <source>
        <strain evidence="2">N1</strain>
    </source>
</reference>
<evidence type="ECO:0000313" key="2">
    <source>
        <dbReference type="EMBL" id="UYF93269.1"/>
    </source>
</evidence>
<evidence type="ECO:0000313" key="3">
    <source>
        <dbReference type="Proteomes" id="UP001163947"/>
    </source>
</evidence>
<gene>
    <name evidence="2" type="ORF">OCS65_22925</name>
</gene>
<accession>A0AA46NUB5</accession>
<sequence length="185" mass="19389">MRGFDAVRRGAAVVVDFVAASCPGRRRGASDVDRRGVSGADRRGAVARSVRGFDAVRRGAAVVDSVAADFVAADFVAADFAAVGFVADERLRGARSRPAVADAVGLFAVSDDGAARRGRSVVLVELPRSAALVAVRPGLPDAVRPPLSPRAPMQKAYPSCGPGKPADRGECTRAECAQRRYRTQR</sequence>
<dbReference type="GeneID" id="83623333"/>
<evidence type="ECO:0000256" key="1">
    <source>
        <dbReference type="SAM" id="MobiDB-lite"/>
    </source>
</evidence>
<protein>
    <submittedName>
        <fullName evidence="2">Uncharacterized protein</fullName>
    </submittedName>
</protein>
<name>A0AA46NUB5_9NOCA</name>
<dbReference type="EMBL" id="CP106982">
    <property type="protein sequence ID" value="UYF93269.1"/>
    <property type="molecule type" value="Genomic_DNA"/>
</dbReference>